<sequence length="68" mass="7816">MRLLKNSRSVLSATDNAPRHNDEDTTCYSVSLLLEQGDGIHLQLMENHKIYTDIFHRNTFSGHLLFTV</sequence>
<evidence type="ECO:0000313" key="3">
    <source>
        <dbReference type="EMBL" id="ROL44413.1"/>
    </source>
</evidence>
<evidence type="ECO:0000313" key="4">
    <source>
        <dbReference type="Proteomes" id="UP000281406"/>
    </source>
</evidence>
<dbReference type="Proteomes" id="UP000281406">
    <property type="component" value="Unassembled WGS sequence"/>
</dbReference>
<dbReference type="SUPFAM" id="SSF49842">
    <property type="entry name" value="TNF-like"/>
    <property type="match status" value="1"/>
</dbReference>
<proteinExistence type="predicted"/>
<protein>
    <recommendedName>
        <fullName evidence="2">C1q domain-containing protein</fullName>
    </recommendedName>
</protein>
<dbReference type="EMBL" id="RJVU01046259">
    <property type="protein sequence ID" value="ROL44413.1"/>
    <property type="molecule type" value="Genomic_DNA"/>
</dbReference>
<dbReference type="InterPro" id="IPR008983">
    <property type="entry name" value="Tumour_necrosis_fac-like_dom"/>
</dbReference>
<dbReference type="Pfam" id="PF00386">
    <property type="entry name" value="C1q"/>
    <property type="match status" value="1"/>
</dbReference>
<dbReference type="OrthoDB" id="6154955at2759"/>
<organism evidence="3 4">
    <name type="scientific">Anabarilius grahami</name>
    <name type="common">Kanglang fish</name>
    <name type="synonym">Barilius grahami</name>
    <dbReference type="NCBI Taxonomy" id="495550"/>
    <lineage>
        <taxon>Eukaryota</taxon>
        <taxon>Metazoa</taxon>
        <taxon>Chordata</taxon>
        <taxon>Craniata</taxon>
        <taxon>Vertebrata</taxon>
        <taxon>Euteleostomi</taxon>
        <taxon>Actinopterygii</taxon>
        <taxon>Neopterygii</taxon>
        <taxon>Teleostei</taxon>
        <taxon>Ostariophysi</taxon>
        <taxon>Cypriniformes</taxon>
        <taxon>Xenocyprididae</taxon>
        <taxon>Xenocypridinae</taxon>
        <taxon>Xenocypridinae incertae sedis</taxon>
        <taxon>Anabarilius</taxon>
    </lineage>
</organism>
<dbReference type="InterPro" id="IPR001073">
    <property type="entry name" value="C1q_dom"/>
</dbReference>
<feature type="compositionally biased region" description="Polar residues" evidence="1">
    <location>
        <begin position="1"/>
        <end position="15"/>
    </location>
</feature>
<feature type="region of interest" description="Disordered" evidence="1">
    <location>
        <begin position="1"/>
        <end position="23"/>
    </location>
</feature>
<comment type="caution">
    <text evidence="3">The sequence shown here is derived from an EMBL/GenBank/DDBJ whole genome shotgun (WGS) entry which is preliminary data.</text>
</comment>
<gene>
    <name evidence="3" type="ORF">DPX16_8835</name>
</gene>
<feature type="domain" description="C1q" evidence="2">
    <location>
        <begin position="1"/>
        <end position="68"/>
    </location>
</feature>
<name>A0A3N0YDV8_ANAGA</name>
<evidence type="ECO:0000259" key="2">
    <source>
        <dbReference type="PROSITE" id="PS50871"/>
    </source>
</evidence>
<reference evidence="3 4" key="1">
    <citation type="submission" date="2018-10" db="EMBL/GenBank/DDBJ databases">
        <title>Genome assembly for a Yunnan-Guizhou Plateau 3E fish, Anabarilius grahami (Regan), and its evolutionary and genetic applications.</title>
        <authorList>
            <person name="Jiang W."/>
        </authorList>
    </citation>
    <scope>NUCLEOTIDE SEQUENCE [LARGE SCALE GENOMIC DNA]</scope>
    <source>
        <strain evidence="3">AG-KIZ</strain>
        <tissue evidence="3">Muscle</tissue>
    </source>
</reference>
<keyword evidence="4" id="KW-1185">Reference proteome</keyword>
<dbReference type="PROSITE" id="PS50871">
    <property type="entry name" value="C1Q"/>
    <property type="match status" value="1"/>
</dbReference>
<dbReference type="AlphaFoldDB" id="A0A3N0YDV8"/>
<evidence type="ECO:0000256" key="1">
    <source>
        <dbReference type="SAM" id="MobiDB-lite"/>
    </source>
</evidence>
<dbReference type="Gene3D" id="2.60.120.40">
    <property type="match status" value="1"/>
</dbReference>
<accession>A0A3N0YDV8</accession>